<evidence type="ECO:0000256" key="3">
    <source>
        <dbReference type="SAM" id="MobiDB-lite"/>
    </source>
</evidence>
<keyword evidence="5" id="KW-0732">Signal</keyword>
<protein>
    <submittedName>
        <fullName evidence="8">Aste57867_20613 protein</fullName>
    </submittedName>
</protein>
<feature type="transmembrane region" description="Helical" evidence="4">
    <location>
        <begin position="431"/>
        <end position="454"/>
    </location>
</feature>
<sequence>MHLHEFVTAAASFLWAASSVEAKKKKKAQTRAAAPDALTADSCSDRGAALTQCMQGDKQLFCAAAVNDASCSALPVMQIGDRATKRKQLVAFMSMESKYESSVTIYTTGKEPEKYRGFSFGAQASSGQITVIAVKKASDVLTIAALPARVTRLDCVATDHVVLENMTLSSSLGAISFTDGRLKGYPTPGFRNLTLPPSLVDMTLQSMQMTTFDPTEWRDSALITLNVFDNALRSLDNVIFPQAVELLNLGKTQLVSMANTTLPRACKILKLHNNQLSSIEAVPVAALAALRELDLSGNPISRVSGALPPSLHTLMMDNCRLTDIPANWTAVAPHLKHLSLTGNQLTAFSPTDLPPSLTSLELDDNPLVEFNVDARLVAQLRKLKVFTASTSHVTCAHDATKTLVQHHAFVCVRPEEVGVRGANASGGRSSMAAVGGIVGAVAAVTITLALVLLLKYRRQNRLMNRPTLHRDADSQLDAAVASYVLNVTRSTPDKAVSVVSSGVVAAPTFLVRDASLAAWLIPADAIDDFLPVPGNVCCGVYHQSRVMLLSLPSVDEATVRLLTRAVYPKLLAFRGLSCDWSGGLMAVSEWMDGGCVHALLETPNLLLGLAQKVRIALDVADALVFLHTDMRVAHGHLSYDTVWLDGDGHAKLSLVSQVPVLRPVWLAPEVRQQTQSSPSADIYALGVLLSTMYRQQVPDLDDALGESMSAVSSSHVSAAEAFPVDWFALSCPAKLRELIAACLLLAPHRRPTAMDVQLALRTLMTEVDAMMEMASDADGRSTLTQLNVSVLAPSTATMSLLDVSSAKDARDESQSRRSSMGSSLEVQIPSSDVATDVGSTSAQVDA</sequence>
<reference evidence="7" key="2">
    <citation type="submission" date="2019-06" db="EMBL/GenBank/DDBJ databases">
        <title>Genomics analysis of Aphanomyces spp. identifies a new class of oomycete effector associated with host adaptation.</title>
        <authorList>
            <person name="Gaulin E."/>
        </authorList>
    </citation>
    <scope>NUCLEOTIDE SEQUENCE</scope>
    <source>
        <strain evidence="7">CBS 578.67</strain>
    </source>
</reference>
<evidence type="ECO:0000313" key="7">
    <source>
        <dbReference type="EMBL" id="KAF0687629.1"/>
    </source>
</evidence>
<feature type="region of interest" description="Disordered" evidence="3">
    <location>
        <begin position="802"/>
        <end position="846"/>
    </location>
</feature>
<feature type="chain" id="PRO_5033826543" evidence="5">
    <location>
        <begin position="23"/>
        <end position="846"/>
    </location>
</feature>
<dbReference type="EMBL" id="VJMH01006897">
    <property type="protein sequence ID" value="KAF0687629.1"/>
    <property type="molecule type" value="Genomic_DNA"/>
</dbReference>
<evidence type="ECO:0000256" key="2">
    <source>
        <dbReference type="ARBA" id="ARBA00022737"/>
    </source>
</evidence>
<dbReference type="InterPro" id="IPR011009">
    <property type="entry name" value="Kinase-like_dom_sf"/>
</dbReference>
<evidence type="ECO:0000256" key="4">
    <source>
        <dbReference type="SAM" id="Phobius"/>
    </source>
</evidence>
<dbReference type="Gene3D" id="3.80.10.10">
    <property type="entry name" value="Ribonuclease Inhibitor"/>
    <property type="match status" value="1"/>
</dbReference>
<dbReference type="Gene3D" id="1.10.510.10">
    <property type="entry name" value="Transferase(Phosphotransferase) domain 1"/>
    <property type="match status" value="1"/>
</dbReference>
<keyword evidence="2" id="KW-0677">Repeat</keyword>
<evidence type="ECO:0000313" key="9">
    <source>
        <dbReference type="Proteomes" id="UP000332933"/>
    </source>
</evidence>
<dbReference type="InterPro" id="IPR046959">
    <property type="entry name" value="PRK1-6/SRF4-like"/>
</dbReference>
<feature type="signal peptide" evidence="5">
    <location>
        <begin position="1"/>
        <end position="22"/>
    </location>
</feature>
<dbReference type="GO" id="GO:0005524">
    <property type="term" value="F:ATP binding"/>
    <property type="evidence" value="ECO:0007669"/>
    <property type="project" value="InterPro"/>
</dbReference>
<evidence type="ECO:0000259" key="6">
    <source>
        <dbReference type="PROSITE" id="PS50011"/>
    </source>
</evidence>
<name>A0A485LFG5_9STRA</name>
<dbReference type="Proteomes" id="UP000332933">
    <property type="component" value="Unassembled WGS sequence"/>
</dbReference>
<evidence type="ECO:0000256" key="5">
    <source>
        <dbReference type="SAM" id="SignalP"/>
    </source>
</evidence>
<dbReference type="Pfam" id="PF07714">
    <property type="entry name" value="PK_Tyr_Ser-Thr"/>
    <property type="match status" value="1"/>
</dbReference>
<dbReference type="SUPFAM" id="SSF52058">
    <property type="entry name" value="L domain-like"/>
    <property type="match status" value="1"/>
</dbReference>
<keyword evidence="9" id="KW-1185">Reference proteome</keyword>
<dbReference type="InterPro" id="IPR001245">
    <property type="entry name" value="Ser-Thr/Tyr_kinase_cat_dom"/>
</dbReference>
<keyword evidence="4" id="KW-1133">Transmembrane helix</keyword>
<feature type="domain" description="Protein kinase" evidence="6">
    <location>
        <begin position="493"/>
        <end position="764"/>
    </location>
</feature>
<proteinExistence type="predicted"/>
<keyword evidence="4" id="KW-0472">Membrane</keyword>
<dbReference type="GO" id="GO:0004672">
    <property type="term" value="F:protein kinase activity"/>
    <property type="evidence" value="ECO:0007669"/>
    <property type="project" value="InterPro"/>
</dbReference>
<evidence type="ECO:0000256" key="1">
    <source>
        <dbReference type="ARBA" id="ARBA00022614"/>
    </source>
</evidence>
<dbReference type="AlphaFoldDB" id="A0A485LFG5"/>
<dbReference type="PANTHER" id="PTHR48007:SF4">
    <property type="entry name" value="LEUCINE-RICH REPEAT RECEPTOR-LIKE PROTEIN KINASE PXC1"/>
    <property type="match status" value="1"/>
</dbReference>
<feature type="compositionally biased region" description="Polar residues" evidence="3">
    <location>
        <begin position="824"/>
        <end position="846"/>
    </location>
</feature>
<feature type="compositionally biased region" description="Basic and acidic residues" evidence="3">
    <location>
        <begin position="805"/>
        <end position="815"/>
    </location>
</feature>
<dbReference type="InterPro" id="IPR000719">
    <property type="entry name" value="Prot_kinase_dom"/>
</dbReference>
<reference evidence="8 9" key="1">
    <citation type="submission" date="2019-03" db="EMBL/GenBank/DDBJ databases">
        <authorList>
            <person name="Gaulin E."/>
            <person name="Dumas B."/>
        </authorList>
    </citation>
    <scope>NUCLEOTIDE SEQUENCE [LARGE SCALE GENOMIC DNA]</scope>
    <source>
        <strain evidence="8">CBS 568.67</strain>
    </source>
</reference>
<gene>
    <name evidence="8" type="primary">Aste57867_20613</name>
    <name evidence="7" type="ORF">As57867_020545</name>
    <name evidence="8" type="ORF">ASTE57867_20613</name>
</gene>
<dbReference type="PANTHER" id="PTHR48007">
    <property type="entry name" value="LEUCINE-RICH REPEAT RECEPTOR-LIKE PROTEIN KINASE PXC1"/>
    <property type="match status" value="1"/>
</dbReference>
<dbReference type="InterPro" id="IPR001611">
    <property type="entry name" value="Leu-rich_rpt"/>
</dbReference>
<dbReference type="EMBL" id="CAADRA010006923">
    <property type="protein sequence ID" value="VFT97293.1"/>
    <property type="molecule type" value="Genomic_DNA"/>
</dbReference>
<dbReference type="Pfam" id="PF13855">
    <property type="entry name" value="LRR_8"/>
    <property type="match status" value="1"/>
</dbReference>
<evidence type="ECO:0000313" key="8">
    <source>
        <dbReference type="EMBL" id="VFT97293.1"/>
    </source>
</evidence>
<keyword evidence="1" id="KW-0433">Leucine-rich repeat</keyword>
<organism evidence="8 9">
    <name type="scientific">Aphanomyces stellatus</name>
    <dbReference type="NCBI Taxonomy" id="120398"/>
    <lineage>
        <taxon>Eukaryota</taxon>
        <taxon>Sar</taxon>
        <taxon>Stramenopiles</taxon>
        <taxon>Oomycota</taxon>
        <taxon>Saprolegniomycetes</taxon>
        <taxon>Saprolegniales</taxon>
        <taxon>Verrucalvaceae</taxon>
        <taxon>Aphanomyces</taxon>
    </lineage>
</organism>
<dbReference type="PROSITE" id="PS50011">
    <property type="entry name" value="PROTEIN_KINASE_DOM"/>
    <property type="match status" value="1"/>
</dbReference>
<dbReference type="SUPFAM" id="SSF56112">
    <property type="entry name" value="Protein kinase-like (PK-like)"/>
    <property type="match status" value="1"/>
</dbReference>
<keyword evidence="4" id="KW-0812">Transmembrane</keyword>
<dbReference type="InterPro" id="IPR032675">
    <property type="entry name" value="LRR_dom_sf"/>
</dbReference>
<dbReference type="OrthoDB" id="72369at2759"/>
<accession>A0A485LFG5</accession>